<dbReference type="Pfam" id="PF13185">
    <property type="entry name" value="GAF_2"/>
    <property type="match status" value="1"/>
</dbReference>
<evidence type="ECO:0000259" key="3">
    <source>
        <dbReference type="PROSITE" id="PS50921"/>
    </source>
</evidence>
<dbReference type="InterPro" id="IPR029016">
    <property type="entry name" value="GAF-like_dom_sf"/>
</dbReference>
<dbReference type="AlphaFoldDB" id="A0A4R4RWH7"/>
<evidence type="ECO:0000256" key="2">
    <source>
        <dbReference type="ARBA" id="ARBA00023163"/>
    </source>
</evidence>
<dbReference type="InterPro" id="IPR036388">
    <property type="entry name" value="WH-like_DNA-bd_sf"/>
</dbReference>
<dbReference type="PIRSF" id="PIRSF036625">
    <property type="entry name" value="GAF_ANTAR"/>
    <property type="match status" value="1"/>
</dbReference>
<feature type="domain" description="ANTAR" evidence="3">
    <location>
        <begin position="163"/>
        <end position="224"/>
    </location>
</feature>
<keyword evidence="5" id="KW-1185">Reference proteome</keyword>
<keyword evidence="2" id="KW-0804">Transcription</keyword>
<dbReference type="InterPro" id="IPR003018">
    <property type="entry name" value="GAF"/>
</dbReference>
<accession>A0A4R4RWH7</accession>
<evidence type="ECO:0000256" key="1">
    <source>
        <dbReference type="ARBA" id="ARBA00023015"/>
    </source>
</evidence>
<dbReference type="SMART" id="SM00065">
    <property type="entry name" value="GAF"/>
    <property type="match status" value="1"/>
</dbReference>
<proteinExistence type="predicted"/>
<keyword evidence="1" id="KW-0805">Transcription regulation</keyword>
<protein>
    <submittedName>
        <fullName evidence="4">ANTAR domain-containing protein</fullName>
    </submittedName>
</protein>
<dbReference type="Proteomes" id="UP000295621">
    <property type="component" value="Unassembled WGS sequence"/>
</dbReference>
<name>A0A4R4RWH7_9ACTN</name>
<dbReference type="PROSITE" id="PS50921">
    <property type="entry name" value="ANTAR"/>
    <property type="match status" value="1"/>
</dbReference>
<dbReference type="InterPro" id="IPR012074">
    <property type="entry name" value="GAF_ANTAR"/>
</dbReference>
<dbReference type="GO" id="GO:0003723">
    <property type="term" value="F:RNA binding"/>
    <property type="evidence" value="ECO:0007669"/>
    <property type="project" value="InterPro"/>
</dbReference>
<dbReference type="Pfam" id="PF03861">
    <property type="entry name" value="ANTAR"/>
    <property type="match status" value="1"/>
</dbReference>
<comment type="caution">
    <text evidence="4">The sequence shown here is derived from an EMBL/GenBank/DDBJ whole genome shotgun (WGS) entry which is preliminary data.</text>
</comment>
<dbReference type="OrthoDB" id="4629915at2"/>
<reference evidence="4 5" key="1">
    <citation type="submission" date="2019-02" db="EMBL/GenBank/DDBJ databases">
        <title>Draft genome sequences of novel Actinobacteria.</title>
        <authorList>
            <person name="Sahin N."/>
            <person name="Ay H."/>
            <person name="Saygin H."/>
        </authorList>
    </citation>
    <scope>NUCLEOTIDE SEQUENCE [LARGE SCALE GENOMIC DNA]</scope>
    <source>
        <strain evidence="4 5">KC603</strain>
    </source>
</reference>
<dbReference type="Gene3D" id="1.10.10.10">
    <property type="entry name" value="Winged helix-like DNA-binding domain superfamily/Winged helix DNA-binding domain"/>
    <property type="match status" value="1"/>
</dbReference>
<evidence type="ECO:0000313" key="4">
    <source>
        <dbReference type="EMBL" id="TDC52963.1"/>
    </source>
</evidence>
<dbReference type="InterPro" id="IPR005561">
    <property type="entry name" value="ANTAR"/>
</dbReference>
<sequence>MSEGAVRGELGSGEFAAIAAALHDAPDPEQTLELVVEYARQAVSCSDATLVLLSGTGRLEPAVATQERVRELELLQVSLEDGPAVQAMQHRSAVLVGDTKDDSRWPHWSASAAERGLRSVVAVRLVAGEAPFGALSLYGTEPDTFDEDDAAVAEIFARHASVAIATARDEAGLRRAMDAHHAVGLAQGVLMERYGLDADRAFAVLSRLSQRNRIKLREGADQVIATARQSPEP</sequence>
<dbReference type="RefSeq" id="WP_131980875.1">
    <property type="nucleotide sequence ID" value="NZ_SMKL01000012.1"/>
</dbReference>
<gene>
    <name evidence="4" type="ORF">E1212_07410</name>
</gene>
<dbReference type="EMBL" id="SMKL01000012">
    <property type="protein sequence ID" value="TDC52963.1"/>
    <property type="molecule type" value="Genomic_DNA"/>
</dbReference>
<evidence type="ECO:0000313" key="5">
    <source>
        <dbReference type="Proteomes" id="UP000295621"/>
    </source>
</evidence>
<dbReference type="SMART" id="SM01012">
    <property type="entry name" value="ANTAR"/>
    <property type="match status" value="1"/>
</dbReference>
<dbReference type="SUPFAM" id="SSF55781">
    <property type="entry name" value="GAF domain-like"/>
    <property type="match status" value="1"/>
</dbReference>
<organism evidence="4 5">
    <name type="scientific">Jiangella ureilytica</name>
    <dbReference type="NCBI Taxonomy" id="2530374"/>
    <lineage>
        <taxon>Bacteria</taxon>
        <taxon>Bacillati</taxon>
        <taxon>Actinomycetota</taxon>
        <taxon>Actinomycetes</taxon>
        <taxon>Jiangellales</taxon>
        <taxon>Jiangellaceae</taxon>
        <taxon>Jiangella</taxon>
    </lineage>
</organism>
<dbReference type="Gene3D" id="3.30.450.40">
    <property type="match status" value="1"/>
</dbReference>